<dbReference type="NCBIfam" id="TIGR03862">
    <property type="entry name" value="flavo_PP4765"/>
    <property type="match status" value="1"/>
</dbReference>
<comment type="caution">
    <text evidence="6">The sequence shown here is derived from an EMBL/GenBank/DDBJ whole genome shotgun (WGS) entry which is preliminary data.</text>
</comment>
<dbReference type="InterPro" id="IPR055178">
    <property type="entry name" value="RsdA/BaiN/AoA(So)-like_dom"/>
</dbReference>
<name>A0ABY0IFY0_9BACT</name>
<evidence type="ECO:0000313" key="7">
    <source>
        <dbReference type="Proteomes" id="UP000443582"/>
    </source>
</evidence>
<feature type="domain" description="RsdA/BaiN/AoA(So)-like insert" evidence="5">
    <location>
        <begin position="195"/>
        <end position="345"/>
    </location>
</feature>
<dbReference type="InterPro" id="IPR022460">
    <property type="entry name" value="Flavoprotein_PP4765"/>
</dbReference>
<dbReference type="RefSeq" id="WP_115360797.1">
    <property type="nucleotide sequence ID" value="NZ_QDKL01000002.1"/>
</dbReference>
<dbReference type="Gene3D" id="1.10.8.260">
    <property type="entry name" value="HI0933 insert domain-like"/>
    <property type="match status" value="1"/>
</dbReference>
<keyword evidence="7" id="KW-1185">Reference proteome</keyword>
<evidence type="ECO:0000256" key="3">
    <source>
        <dbReference type="ARBA" id="ARBA00022827"/>
    </source>
</evidence>
<accession>A0ABY0IFY0</accession>
<dbReference type="SUPFAM" id="SSF160996">
    <property type="entry name" value="HI0933 insert domain-like"/>
    <property type="match status" value="1"/>
</dbReference>
<feature type="domain" description="RsdA/BaiN/AoA(So)-like Rossmann fold-like" evidence="4">
    <location>
        <begin position="6"/>
        <end position="397"/>
    </location>
</feature>
<gene>
    <name evidence="6" type="ORF">DAY19_06985</name>
</gene>
<evidence type="ECO:0000256" key="2">
    <source>
        <dbReference type="ARBA" id="ARBA00022630"/>
    </source>
</evidence>
<dbReference type="PANTHER" id="PTHR42887">
    <property type="entry name" value="OS12G0638800 PROTEIN"/>
    <property type="match status" value="1"/>
</dbReference>
<dbReference type="Gene3D" id="3.50.50.60">
    <property type="entry name" value="FAD/NAD(P)-binding domain"/>
    <property type="match status" value="1"/>
</dbReference>
<comment type="cofactor">
    <cofactor evidence="1">
        <name>FAD</name>
        <dbReference type="ChEBI" id="CHEBI:57692"/>
    </cofactor>
</comment>
<dbReference type="Pfam" id="PF22780">
    <property type="entry name" value="HI0933_like_1st"/>
    <property type="match status" value="1"/>
</dbReference>
<dbReference type="SUPFAM" id="SSF51905">
    <property type="entry name" value="FAD/NAD(P)-binding domain"/>
    <property type="match status" value="1"/>
</dbReference>
<dbReference type="InterPro" id="IPR004792">
    <property type="entry name" value="BaiN-like"/>
</dbReference>
<proteinExistence type="predicted"/>
<evidence type="ECO:0000259" key="5">
    <source>
        <dbReference type="Pfam" id="PF22780"/>
    </source>
</evidence>
<dbReference type="PRINTS" id="PR00420">
    <property type="entry name" value="RNGMNOXGNASE"/>
</dbReference>
<dbReference type="EMBL" id="QDKL01000002">
    <property type="protein sequence ID" value="RZF21424.1"/>
    <property type="molecule type" value="Genomic_DNA"/>
</dbReference>
<dbReference type="NCBIfam" id="TIGR00275">
    <property type="entry name" value="aminoacetone oxidase family FAD-binding enzyme"/>
    <property type="match status" value="1"/>
</dbReference>
<dbReference type="PANTHER" id="PTHR42887:SF1">
    <property type="entry name" value="BLR3961 PROTEIN"/>
    <property type="match status" value="1"/>
</dbReference>
<dbReference type="InterPro" id="IPR057661">
    <property type="entry name" value="RsdA/BaiN/AoA(So)_Rossmann"/>
</dbReference>
<organism evidence="6 7">
    <name type="scientific">Halobacteriovorax vibrionivorans</name>
    <dbReference type="NCBI Taxonomy" id="2152716"/>
    <lineage>
        <taxon>Bacteria</taxon>
        <taxon>Pseudomonadati</taxon>
        <taxon>Bdellovibrionota</taxon>
        <taxon>Bacteriovoracia</taxon>
        <taxon>Bacteriovoracales</taxon>
        <taxon>Halobacteriovoraceae</taxon>
        <taxon>Halobacteriovorax</taxon>
    </lineage>
</organism>
<dbReference type="Pfam" id="PF03486">
    <property type="entry name" value="HI0933_like"/>
    <property type="match status" value="1"/>
</dbReference>
<evidence type="ECO:0000313" key="6">
    <source>
        <dbReference type="EMBL" id="RZF21424.1"/>
    </source>
</evidence>
<keyword evidence="3" id="KW-0274">FAD</keyword>
<dbReference type="InterPro" id="IPR036188">
    <property type="entry name" value="FAD/NAD-bd_sf"/>
</dbReference>
<protein>
    <submittedName>
        <fullName evidence="6">TIGR03862 family flavoprotein</fullName>
    </submittedName>
</protein>
<dbReference type="InterPro" id="IPR023166">
    <property type="entry name" value="BaiN-like_dom_sf"/>
</dbReference>
<reference evidence="7" key="1">
    <citation type="journal article" date="2019" name="Int. J. Syst. Evol. Microbiol.">
        <title>Halobacteriovorax valvorus sp. nov., a novel prokaryotic predator isolated from coastal seawater of China.</title>
        <authorList>
            <person name="Chen M.-X."/>
        </authorList>
    </citation>
    <scope>NUCLEOTIDE SEQUENCE [LARGE SCALE GENOMIC DNA]</scope>
    <source>
        <strain evidence="7">BL9</strain>
    </source>
</reference>
<dbReference type="Proteomes" id="UP000443582">
    <property type="component" value="Unassembled WGS sequence"/>
</dbReference>
<dbReference type="Gene3D" id="2.40.30.10">
    <property type="entry name" value="Translation factors"/>
    <property type="match status" value="1"/>
</dbReference>
<sequence length="405" mass="45454">MSKQVKVAIVGGGPAGLFCAYELLKNNIEVHLYEKTGGVGKKFLVAGNSGLNLTHGEELSSFVKRYGVNEARFKKYIEDFTPMDLVNWAKELGTETFIGSSGRIFPKKMKAADILYQWMKALKDHPNFHLHLKHELEYILDDGDLVFRHEHAQKIVRADYYIFALGGGSWKKTGSDGKWIDYIEKLGVETRKLKAMNCGFEVEWSSHFLEKVDRGFVKNVIVTSRGESARGEIMLTPYGLEGGAIYAISNFVRDEIDEVGEGVISIDLKPDLTFKEVLEKVTKRGKDSLTNRLRKGLGLDKVALALLYEVLDRKKAQVDKEYLAHVIKDCLITARRTRPMDEAISTSGGVCFSSLNEDLSMKINDRYYFIGEMLDFEAPTGGYLLQGCFSTAFQVAKSIKGKLNV</sequence>
<evidence type="ECO:0000256" key="1">
    <source>
        <dbReference type="ARBA" id="ARBA00001974"/>
    </source>
</evidence>
<evidence type="ECO:0000259" key="4">
    <source>
        <dbReference type="Pfam" id="PF03486"/>
    </source>
</evidence>
<keyword evidence="2" id="KW-0285">Flavoprotein</keyword>